<dbReference type="Proteomes" id="UP001589733">
    <property type="component" value="Unassembled WGS sequence"/>
</dbReference>
<evidence type="ECO:0000259" key="2">
    <source>
        <dbReference type="Pfam" id="PF02371"/>
    </source>
</evidence>
<dbReference type="InterPro" id="IPR002525">
    <property type="entry name" value="Transp_IS110-like_N"/>
</dbReference>
<organism evidence="3 4">
    <name type="scientific">Deinococcus oregonensis</name>
    <dbReference type="NCBI Taxonomy" id="1805970"/>
    <lineage>
        <taxon>Bacteria</taxon>
        <taxon>Thermotogati</taxon>
        <taxon>Deinococcota</taxon>
        <taxon>Deinococci</taxon>
        <taxon>Deinococcales</taxon>
        <taxon>Deinococcaceae</taxon>
        <taxon>Deinococcus</taxon>
    </lineage>
</organism>
<dbReference type="Pfam" id="PF02371">
    <property type="entry name" value="Transposase_20"/>
    <property type="match status" value="1"/>
</dbReference>
<gene>
    <name evidence="3" type="ORF">ACFFLM_26200</name>
</gene>
<comment type="caution">
    <text evidence="3">The sequence shown here is derived from an EMBL/GenBank/DDBJ whole genome shotgun (WGS) entry which is preliminary data.</text>
</comment>
<proteinExistence type="predicted"/>
<reference evidence="3 4" key="1">
    <citation type="submission" date="2024-09" db="EMBL/GenBank/DDBJ databases">
        <authorList>
            <person name="Sun Q."/>
            <person name="Mori K."/>
        </authorList>
    </citation>
    <scope>NUCLEOTIDE SEQUENCE [LARGE SCALE GENOMIC DNA]</scope>
    <source>
        <strain evidence="3 4">JCM 13503</strain>
    </source>
</reference>
<evidence type="ECO:0000313" key="4">
    <source>
        <dbReference type="Proteomes" id="UP001589733"/>
    </source>
</evidence>
<dbReference type="PANTHER" id="PTHR33055">
    <property type="entry name" value="TRANSPOSASE FOR INSERTION SEQUENCE ELEMENT IS1111A"/>
    <property type="match status" value="1"/>
</dbReference>
<sequence>MSDVFVGVDVSQAQLDVSLRPAGTLLSYPNTGTGIEQLIQALGPLCPTLIVMEATGGLERDLIAQLRAHGLPGVVVNPRQVRDFARSVGRLAKTDQLDAAILSHYAEAVRPPVRELRDEGHQQLRAWVERRRVVCDMLVAEQHRLQRTREVDVQADIEAHVEYLRGRRTAQDRQLDTLLAQPAFEAVATQLQEIPGVGRILTATLLAHLPELGKVNRKEIAALVGVAPYNRDSGKMRGARRIWGGRSEIRPVLYMATVASLRVNPTIRAKYDRLVAQGKPKKVVLTACMRSLLVIINAMCRTHAPWCPPVLAA</sequence>
<dbReference type="Pfam" id="PF01548">
    <property type="entry name" value="DEDD_Tnp_IS110"/>
    <property type="match status" value="1"/>
</dbReference>
<feature type="domain" description="Transposase IS116/IS110/IS902 C-terminal" evidence="2">
    <location>
        <begin position="189"/>
        <end position="271"/>
    </location>
</feature>
<dbReference type="PANTHER" id="PTHR33055:SF13">
    <property type="entry name" value="TRANSPOSASE"/>
    <property type="match status" value="1"/>
</dbReference>
<evidence type="ECO:0000313" key="3">
    <source>
        <dbReference type="EMBL" id="MFB9995436.1"/>
    </source>
</evidence>
<dbReference type="EMBL" id="JBHLYR010000091">
    <property type="protein sequence ID" value="MFB9995436.1"/>
    <property type="molecule type" value="Genomic_DNA"/>
</dbReference>
<feature type="domain" description="Transposase IS110-like N-terminal" evidence="1">
    <location>
        <begin position="6"/>
        <end position="147"/>
    </location>
</feature>
<dbReference type="InterPro" id="IPR047650">
    <property type="entry name" value="Transpos_IS110"/>
</dbReference>
<name>A0ABV6BAJ6_9DEIO</name>
<protein>
    <submittedName>
        <fullName evidence="3">IS110 family transposase</fullName>
    </submittedName>
</protein>
<dbReference type="NCBIfam" id="NF033542">
    <property type="entry name" value="transpos_IS110"/>
    <property type="match status" value="1"/>
</dbReference>
<dbReference type="RefSeq" id="WP_380017371.1">
    <property type="nucleotide sequence ID" value="NZ_JBHLYR010000091.1"/>
</dbReference>
<accession>A0ABV6BAJ6</accession>
<dbReference type="InterPro" id="IPR003346">
    <property type="entry name" value="Transposase_20"/>
</dbReference>
<evidence type="ECO:0000259" key="1">
    <source>
        <dbReference type="Pfam" id="PF01548"/>
    </source>
</evidence>
<keyword evidence="4" id="KW-1185">Reference proteome</keyword>